<dbReference type="SUPFAM" id="SSF56672">
    <property type="entry name" value="DNA/RNA polymerases"/>
    <property type="match status" value="1"/>
</dbReference>
<dbReference type="AlphaFoldDB" id="A0A8B8KNL1"/>
<dbReference type="Pfam" id="PF17919">
    <property type="entry name" value="RT_RNaseH_2"/>
    <property type="match status" value="1"/>
</dbReference>
<dbReference type="GO" id="GO:0003824">
    <property type="term" value="F:catalytic activity"/>
    <property type="evidence" value="ECO:0007669"/>
    <property type="project" value="UniProtKB-KW"/>
</dbReference>
<protein>
    <submittedName>
        <fullName evidence="4">Uncharacterized protein LOC113857571</fullName>
    </submittedName>
</protein>
<dbReference type="Gene3D" id="3.10.10.10">
    <property type="entry name" value="HIV Type 1 Reverse Transcriptase, subunit A, domain 1"/>
    <property type="match status" value="2"/>
</dbReference>
<organism evidence="3 4">
    <name type="scientific">Abrus precatorius</name>
    <name type="common">Indian licorice</name>
    <name type="synonym">Glycine abrus</name>
    <dbReference type="NCBI Taxonomy" id="3816"/>
    <lineage>
        <taxon>Eukaryota</taxon>
        <taxon>Viridiplantae</taxon>
        <taxon>Streptophyta</taxon>
        <taxon>Embryophyta</taxon>
        <taxon>Tracheophyta</taxon>
        <taxon>Spermatophyta</taxon>
        <taxon>Magnoliopsida</taxon>
        <taxon>eudicotyledons</taxon>
        <taxon>Gunneridae</taxon>
        <taxon>Pentapetalae</taxon>
        <taxon>rosids</taxon>
        <taxon>fabids</taxon>
        <taxon>Fabales</taxon>
        <taxon>Fabaceae</taxon>
        <taxon>Papilionoideae</taxon>
        <taxon>50 kb inversion clade</taxon>
        <taxon>NPAAA clade</taxon>
        <taxon>indigoferoid/millettioid clade</taxon>
        <taxon>Abreae</taxon>
        <taxon>Abrus</taxon>
    </lineage>
</organism>
<dbReference type="CDD" id="cd09274">
    <property type="entry name" value="RNase_HI_RT_Ty3"/>
    <property type="match status" value="1"/>
</dbReference>
<name>A0A8B8KNL1_ABRPR</name>
<dbReference type="OrthoDB" id="1733993at2759"/>
<dbReference type="Gene3D" id="3.30.70.270">
    <property type="match status" value="2"/>
</dbReference>
<sequence>MKFPKGTKECFRVDVLDDVYLEAQDILRTSSPLEKVLFDVDEEFDETLDKEVQECINSLNKGESSSTNAHLQEDVREEEKVQPIKLELKQLPFHLKYVFLDSDGGKPIIISSHLSKEQENQLIEVIKANKGAIGWTLAYLKGISPSYCMHKIHMEQDYKPVAQPQRCLNPTTKEVVKKEVVKLLEVDMIYPISNSTWTTGSNQATRKDHFPLPFMDQMLERLAGQSYYCFLDGYSGYNQIAVNPQDQEKTAFTCLFGVFAYRRMPFGLSKGIEVDPAKVEIIAKLPPPANVKGIRSFLGHVGFYRRFIKDFSKIAKPLSNFLLKSIKFDFNDDCLKAFELLKKNLVSTPIITTPDWKYDFELMCDASDYAIGAALGQMKNKIFHIIYYASKVLNETQVNYATTEKELLAIVYALEKFRSYLIGSKITVYTDHAAIKYLLTKTDFKPRLI</sequence>
<dbReference type="RefSeq" id="XP_027345410.1">
    <property type="nucleotide sequence ID" value="XM_027489609.1"/>
</dbReference>
<evidence type="ECO:0000313" key="4">
    <source>
        <dbReference type="RefSeq" id="XP_027345410.1"/>
    </source>
</evidence>
<proteinExistence type="predicted"/>
<evidence type="ECO:0000259" key="2">
    <source>
        <dbReference type="Pfam" id="PF17919"/>
    </source>
</evidence>
<dbReference type="InterPro" id="IPR050951">
    <property type="entry name" value="Retrovirus_Pol_polyprotein"/>
</dbReference>
<dbReference type="GeneID" id="113857571"/>
<keyword evidence="3" id="KW-1185">Reference proteome</keyword>
<evidence type="ECO:0000256" key="1">
    <source>
        <dbReference type="ARBA" id="ARBA00023268"/>
    </source>
</evidence>
<dbReference type="CDD" id="cd01647">
    <property type="entry name" value="RT_LTR"/>
    <property type="match status" value="1"/>
</dbReference>
<dbReference type="PANTHER" id="PTHR37984">
    <property type="entry name" value="PROTEIN CBG26694"/>
    <property type="match status" value="1"/>
</dbReference>
<dbReference type="PANTHER" id="PTHR37984:SF5">
    <property type="entry name" value="PROTEIN NYNRIN-LIKE"/>
    <property type="match status" value="1"/>
</dbReference>
<dbReference type="InterPro" id="IPR043502">
    <property type="entry name" value="DNA/RNA_pol_sf"/>
</dbReference>
<evidence type="ECO:0000313" key="3">
    <source>
        <dbReference type="Proteomes" id="UP000694853"/>
    </source>
</evidence>
<keyword evidence="1" id="KW-0511">Multifunctional enzyme</keyword>
<feature type="domain" description="Reverse transcriptase/retrotransposon-derived protein RNase H-like" evidence="2">
    <location>
        <begin position="330"/>
        <end position="428"/>
    </location>
</feature>
<reference evidence="4" key="2">
    <citation type="submission" date="2025-08" db="UniProtKB">
        <authorList>
            <consortium name="RefSeq"/>
        </authorList>
    </citation>
    <scope>IDENTIFICATION</scope>
    <source>
        <tissue evidence="4">Young leaves</tissue>
    </source>
</reference>
<dbReference type="Proteomes" id="UP000694853">
    <property type="component" value="Unplaced"/>
</dbReference>
<reference evidence="3" key="1">
    <citation type="journal article" date="2019" name="Toxins">
        <title>Detection of Abrin-Like and Prepropulchellin-Like Toxin Genes and Transcripts Using Whole Genome Sequencing and Full-Length Transcript Sequencing of Abrus precatorius.</title>
        <authorList>
            <person name="Hovde B.T."/>
            <person name="Daligault H.E."/>
            <person name="Hanschen E.R."/>
            <person name="Kunde Y.A."/>
            <person name="Johnson M.B."/>
            <person name="Starkenburg S.R."/>
            <person name="Johnson S.L."/>
        </authorList>
    </citation>
    <scope>NUCLEOTIDE SEQUENCE [LARGE SCALE GENOMIC DNA]</scope>
</reference>
<gene>
    <name evidence="4" type="primary">LOC113857571</name>
</gene>
<accession>A0A8B8KNL1</accession>
<dbReference type="FunFam" id="3.10.20.370:FF:000001">
    <property type="entry name" value="Retrovirus-related Pol polyprotein from transposon 17.6-like protein"/>
    <property type="match status" value="1"/>
</dbReference>
<dbReference type="FunFam" id="3.30.70.270:FF:000020">
    <property type="entry name" value="Transposon Tf2-6 polyprotein-like Protein"/>
    <property type="match status" value="1"/>
</dbReference>
<dbReference type="InterPro" id="IPR043128">
    <property type="entry name" value="Rev_trsase/Diguanyl_cyclase"/>
</dbReference>
<dbReference type="InterPro" id="IPR041577">
    <property type="entry name" value="RT_RNaseH_2"/>
</dbReference>
<dbReference type="KEGG" id="aprc:113857571"/>